<dbReference type="Proteomes" id="UP000037727">
    <property type="component" value="Unassembled WGS sequence"/>
</dbReference>
<keyword evidence="2" id="KW-1185">Reference proteome</keyword>
<accession>A0ABR5K7R9</accession>
<organism evidence="1 2">
    <name type="scientific">Photorhabdus heterorhabditis</name>
    <dbReference type="NCBI Taxonomy" id="880156"/>
    <lineage>
        <taxon>Bacteria</taxon>
        <taxon>Pseudomonadati</taxon>
        <taxon>Pseudomonadota</taxon>
        <taxon>Gammaproteobacteria</taxon>
        <taxon>Enterobacterales</taxon>
        <taxon>Morganellaceae</taxon>
        <taxon>Photorhabdus</taxon>
    </lineage>
</organism>
<name>A0ABR5K7R9_9GAMM</name>
<comment type="caution">
    <text evidence="1">The sequence shown here is derived from an EMBL/GenBank/DDBJ whole genome shotgun (WGS) entry which is preliminary data.</text>
</comment>
<evidence type="ECO:0000313" key="1">
    <source>
        <dbReference type="EMBL" id="KOY60645.1"/>
    </source>
</evidence>
<gene>
    <name evidence="1" type="ORF">AM629_18165</name>
</gene>
<dbReference type="EMBL" id="LJCS01000072">
    <property type="protein sequence ID" value="KOY60645.1"/>
    <property type="molecule type" value="Genomic_DNA"/>
</dbReference>
<protein>
    <submittedName>
        <fullName evidence="1">Uncharacterized protein</fullName>
    </submittedName>
</protein>
<sequence>MNRNNNSKRVWDISTFALTKSMSNYPLLNKVPKHTKTNMTLCQLLLVNFTDKLNFTQKKHNHTSLLTVFFMKKELYMYLIKS</sequence>
<proteinExistence type="predicted"/>
<evidence type="ECO:0000313" key="2">
    <source>
        <dbReference type="Proteomes" id="UP000037727"/>
    </source>
</evidence>
<reference evidence="1 2" key="1">
    <citation type="submission" date="2015-09" db="EMBL/GenBank/DDBJ databases">
        <title>Draft genome sequence and assembly of Photorhabdus sp. VMG, a bacterial symbiont associated with Heterorhabditis zealandica.</title>
        <authorList>
            <person name="Naidoo S."/>
            <person name="Featherston J."/>
            <person name="Mothupi B."/>
            <person name="Gray V.M."/>
        </authorList>
    </citation>
    <scope>NUCLEOTIDE SEQUENCE [LARGE SCALE GENOMIC DNA]</scope>
    <source>
        <strain evidence="1 2">VMG</strain>
    </source>
</reference>